<dbReference type="Proteomes" id="UP000694853">
    <property type="component" value="Unplaced"/>
</dbReference>
<evidence type="ECO:0000313" key="3">
    <source>
        <dbReference type="Proteomes" id="UP000694853"/>
    </source>
</evidence>
<evidence type="ECO:0000256" key="2">
    <source>
        <dbReference type="SAM" id="Phobius"/>
    </source>
</evidence>
<evidence type="ECO:0000256" key="1">
    <source>
        <dbReference type="SAM" id="MobiDB-lite"/>
    </source>
</evidence>
<feature type="compositionally biased region" description="Polar residues" evidence="1">
    <location>
        <begin position="30"/>
        <end position="39"/>
    </location>
</feature>
<dbReference type="PANTHER" id="PTHR38937">
    <property type="entry name" value="MEMBRANE PROTEIN OF ER BODY-LIKE PROTEIN"/>
    <property type="match status" value="1"/>
</dbReference>
<dbReference type="InterPro" id="IPR052843">
    <property type="entry name" value="ER_body_metal_sequester"/>
</dbReference>
<feature type="compositionally biased region" description="Basic and acidic residues" evidence="1">
    <location>
        <begin position="408"/>
        <end position="423"/>
    </location>
</feature>
<feature type="region of interest" description="Disordered" evidence="1">
    <location>
        <begin position="369"/>
        <end position="393"/>
    </location>
</feature>
<dbReference type="PANTHER" id="PTHR38937:SF2">
    <property type="entry name" value="MEMBRANE PROTEIN OF ER BODY-LIKE PROTEIN ISOFORM X1"/>
    <property type="match status" value="1"/>
</dbReference>
<keyword evidence="2" id="KW-0812">Transmembrane</keyword>
<organism evidence="3 4">
    <name type="scientific">Abrus precatorius</name>
    <name type="common">Indian licorice</name>
    <name type="synonym">Glycine abrus</name>
    <dbReference type="NCBI Taxonomy" id="3816"/>
    <lineage>
        <taxon>Eukaryota</taxon>
        <taxon>Viridiplantae</taxon>
        <taxon>Streptophyta</taxon>
        <taxon>Embryophyta</taxon>
        <taxon>Tracheophyta</taxon>
        <taxon>Spermatophyta</taxon>
        <taxon>Magnoliopsida</taxon>
        <taxon>eudicotyledons</taxon>
        <taxon>Gunneridae</taxon>
        <taxon>Pentapetalae</taxon>
        <taxon>rosids</taxon>
        <taxon>fabids</taxon>
        <taxon>Fabales</taxon>
        <taxon>Fabaceae</taxon>
        <taxon>Papilionoideae</taxon>
        <taxon>50 kb inversion clade</taxon>
        <taxon>NPAAA clade</taxon>
        <taxon>indigoferoid/millettioid clade</taxon>
        <taxon>Abreae</taxon>
        <taxon>Abrus</taxon>
    </lineage>
</organism>
<name>A0A8B8JMJ1_ABRPR</name>
<keyword evidence="2" id="KW-1133">Transmembrane helix</keyword>
<keyword evidence="3" id="KW-1185">Reference proteome</keyword>
<keyword evidence="2" id="KW-0472">Membrane</keyword>
<dbReference type="KEGG" id="aprc:113847636"/>
<reference evidence="4" key="2">
    <citation type="submission" date="2025-08" db="UniProtKB">
        <authorList>
            <consortium name="RefSeq"/>
        </authorList>
    </citation>
    <scope>IDENTIFICATION</scope>
    <source>
        <tissue evidence="4">Young leaves</tissue>
    </source>
</reference>
<feature type="transmembrane region" description="Helical" evidence="2">
    <location>
        <begin position="751"/>
        <end position="769"/>
    </location>
</feature>
<feature type="region of interest" description="Disordered" evidence="1">
    <location>
        <begin position="407"/>
        <end position="451"/>
    </location>
</feature>
<dbReference type="OrthoDB" id="1924921at2759"/>
<evidence type="ECO:0000313" key="4">
    <source>
        <dbReference type="RefSeq" id="XP_027332662.1"/>
    </source>
</evidence>
<feature type="transmembrane region" description="Helical" evidence="2">
    <location>
        <begin position="803"/>
        <end position="827"/>
    </location>
</feature>
<feature type="region of interest" description="Disordered" evidence="1">
    <location>
        <begin position="16"/>
        <end position="39"/>
    </location>
</feature>
<feature type="transmembrane region" description="Helical" evidence="2">
    <location>
        <begin position="871"/>
        <end position="892"/>
    </location>
</feature>
<reference evidence="3" key="1">
    <citation type="journal article" date="2019" name="Toxins">
        <title>Detection of Abrin-Like and Prepropulchellin-Like Toxin Genes and Transcripts Using Whole Genome Sequencing and Full-Length Transcript Sequencing of Abrus precatorius.</title>
        <authorList>
            <person name="Hovde B.T."/>
            <person name="Daligault H.E."/>
            <person name="Hanschen E.R."/>
            <person name="Kunde Y.A."/>
            <person name="Johnson M.B."/>
            <person name="Starkenburg S.R."/>
            <person name="Johnson S.L."/>
        </authorList>
    </citation>
    <scope>NUCLEOTIDE SEQUENCE [LARGE SCALE GENOMIC DNA]</scope>
</reference>
<dbReference type="RefSeq" id="XP_027332662.1">
    <property type="nucleotide sequence ID" value="XM_027476861.1"/>
</dbReference>
<gene>
    <name evidence="4" type="primary">LOC113847636</name>
</gene>
<dbReference type="AlphaFoldDB" id="A0A8B8JMJ1"/>
<accession>A0A8B8JMJ1</accession>
<feature type="transmembrane region" description="Helical" evidence="2">
    <location>
        <begin position="839"/>
        <end position="859"/>
    </location>
</feature>
<dbReference type="GeneID" id="113847636"/>
<feature type="compositionally biased region" description="Low complexity" evidence="1">
    <location>
        <begin position="426"/>
        <end position="438"/>
    </location>
</feature>
<sequence>MEQEHHQCIVNDHELVEGQEQEMEDGALKTRQSLSHGTENLTDGVVLASSSSSSSLTSNGSEHSNGVCTAVRDLDGSPVMQEEVFEDIGRVCENNNHVNDDMVDNEAVRLGLAAEVAGAATNGDAISGAAVSHNKNSVYLDKQQDDEVNGLNGVQNGDASGYVYPTNLGEKEFDVQVHQSVIQNSLCREITNECMKTMDDKISSELSHLHNASGIQATAVMNFGEETCAKEGPNLTKEIDQQLQEFDVEAVLAKQETHDLFCPNCNSCITKRVILKKRKRRIHNVDNKAKRDKLETIVSSELVDGSAQPEASQGDRTDVTSDIVTVEPPADDNYHPDRDPEVFRCLSCFSFFIPSGNCFNLFRGASKNEGTQNPSNIPSSNLQDPSNLPGSNANWLKSQLITWTKGKKASDASLEHSRTDPAEQHPSTSISSNVPTSSEIGHPEGLLTNTSIIKNVKPTPDINNGHGEMNSLISSTNGLSTIQSYTKSAGDAMNGMPIIGQDFTDKAKEQLLAGNLMTNEGEEKRASVDIIKTNIDVMSSVSFSDEKVSKHEIVQIAAAATTETLVSFGEIAKDAILNPNAGGPELLGSTAVGKIPEAVKNTYSSLGQGAQSTIQSFGSAIIASDVATIKQNAGMDAILPSKLDFKVIEKLQKDSDKEINPSTRKENEGGDVIVDVEKEPFESTSQTADNIPVEGVTESHTQAQIVEEPRDEAGEPQGWEVLKSIVYGGLTESITSLGIVSSAISSGATPLNIIALGFANIIGGLFILGHNLIDLKNDHSEGDQMQMIVQNRYQELLGRRANFLLHAVVAVLSFLIFGSVPLVIYGLLINKNYYAEVKLAVVAATSVVCIILLAIGKVYTTRPPKSYIKTVSYFVTLALAASGVSYIGGNLIKDLLEKLNHSESGLTITMPISDARAWMSY</sequence>
<proteinExistence type="predicted"/>
<protein>
    <submittedName>
        <fullName evidence="4">Membrane protein of ER body-like protein</fullName>
    </submittedName>
</protein>